<dbReference type="EMBL" id="JADLQX010000125">
    <property type="protein sequence ID" value="MBF6303055.1"/>
    <property type="molecule type" value="Genomic_DNA"/>
</dbReference>
<keyword evidence="2" id="KW-1185">Reference proteome</keyword>
<comment type="caution">
    <text evidence="1">The sequence shown here is derived from an EMBL/GenBank/DDBJ whole genome shotgun (WGS) entry which is preliminary data.</text>
</comment>
<dbReference type="Proteomes" id="UP000702209">
    <property type="component" value="Unassembled WGS sequence"/>
</dbReference>
<gene>
    <name evidence="1" type="ORF">IU459_36980</name>
</gene>
<name>A0ABS0D2I2_9NOCA</name>
<protein>
    <submittedName>
        <fullName evidence="1">ROK family protein</fullName>
    </submittedName>
</protein>
<reference evidence="1 2" key="1">
    <citation type="submission" date="2020-10" db="EMBL/GenBank/DDBJ databases">
        <title>Identification of Nocardia species via Next-generation sequencing and recognition of intraspecies genetic diversity.</title>
        <authorList>
            <person name="Li P."/>
            <person name="Li P."/>
            <person name="Lu B."/>
        </authorList>
    </citation>
    <scope>NUCLEOTIDE SEQUENCE [LARGE SCALE GENOMIC DNA]</scope>
    <source>
        <strain evidence="1 2">BJ06-0157</strain>
    </source>
</reference>
<proteinExistence type="predicted"/>
<evidence type="ECO:0000313" key="2">
    <source>
        <dbReference type="Proteomes" id="UP000702209"/>
    </source>
</evidence>
<sequence length="232" mass="26413">MSFTPARGPQTRFSLEHVPQWLPDDIFDRYLAHFDGIPETTLRRVTAVRLVKLISGKSLGESAHYLGIRTVIDHHGIRVLTSGNVVKRWAENRDEPTEFGKAIEAIANHFRQLDRHVNYRRRRLGLADWSISSDRWNEIIDGIAPNNTNLHSDFNRYFASALVWSTITSGEQRYAPVLMGSEPAGWPHLKSKPRPAWASPDTRTLHQIRLHHSLTALADQLAAHIDTAHPTR</sequence>
<dbReference type="RefSeq" id="WP_195134230.1">
    <property type="nucleotide sequence ID" value="NZ_JADLQX010000125.1"/>
</dbReference>
<evidence type="ECO:0000313" key="1">
    <source>
        <dbReference type="EMBL" id="MBF6303055.1"/>
    </source>
</evidence>
<accession>A0ABS0D2I2</accession>
<organism evidence="1 2">
    <name type="scientific">Nocardia amamiensis</name>
    <dbReference type="NCBI Taxonomy" id="404578"/>
    <lineage>
        <taxon>Bacteria</taxon>
        <taxon>Bacillati</taxon>
        <taxon>Actinomycetota</taxon>
        <taxon>Actinomycetes</taxon>
        <taxon>Mycobacteriales</taxon>
        <taxon>Nocardiaceae</taxon>
        <taxon>Nocardia</taxon>
    </lineage>
</organism>